<dbReference type="GO" id="GO:0003729">
    <property type="term" value="F:mRNA binding"/>
    <property type="evidence" value="ECO:0007669"/>
    <property type="project" value="TreeGrafter"/>
</dbReference>
<keyword evidence="5 9" id="KW-0694">RNA-binding</keyword>
<comment type="subcellular location">
    <subcellularLocation>
        <location evidence="1 9">Nucleus</location>
    </subcellularLocation>
</comment>
<evidence type="ECO:0000256" key="7">
    <source>
        <dbReference type="ARBA" id="ARBA00023242"/>
    </source>
</evidence>
<dbReference type="AlphaFoldDB" id="W4GU66"/>
<keyword evidence="3 9" id="KW-0507">mRNA processing</keyword>
<dbReference type="EMBL" id="KI913122">
    <property type="protein sequence ID" value="ETV82453.1"/>
    <property type="molecule type" value="Genomic_DNA"/>
</dbReference>
<sequence>MATFLKDLVNHTVSVTTNDGRNIIGVLKGYDQCINVILDNSFERVYSMSDDVQIENLGLFIVRGDNMYMLVHVFHGLLCNRVHVAPSLEKSPTTSKNNLKTTHPAPHP</sequence>
<feature type="domain" description="Sm" evidence="11">
    <location>
        <begin position="1"/>
        <end position="76"/>
    </location>
</feature>
<dbReference type="STRING" id="112090.W4GU66"/>
<comment type="function">
    <text evidence="9">Plays role in pre-mRNA splicing as component of the U4/U6-U5 tri-snRNP complex that is involved in spliceosome assembly, and as component of the precatalytic spliceosome (spliceosome B complex). The heptameric LSM2-8 complex binds specifically to the 3'-terminal U-tract of U6 snRNA.</text>
</comment>
<keyword evidence="6 9" id="KW-0508">mRNA splicing</keyword>
<dbReference type="GO" id="GO:0046540">
    <property type="term" value="C:U4/U6 x U5 tri-snRNP complex"/>
    <property type="evidence" value="ECO:0007669"/>
    <property type="project" value="UniProtKB-UniRule"/>
</dbReference>
<evidence type="ECO:0000256" key="5">
    <source>
        <dbReference type="ARBA" id="ARBA00022884"/>
    </source>
</evidence>
<dbReference type="SUPFAM" id="SSF50182">
    <property type="entry name" value="Sm-like ribonucleoproteins"/>
    <property type="match status" value="1"/>
</dbReference>
<dbReference type="InterPro" id="IPR001163">
    <property type="entry name" value="Sm_dom_euk/arc"/>
</dbReference>
<dbReference type="InterPro" id="IPR010920">
    <property type="entry name" value="LSM_dom_sf"/>
</dbReference>
<evidence type="ECO:0000256" key="3">
    <source>
        <dbReference type="ARBA" id="ARBA00022664"/>
    </source>
</evidence>
<gene>
    <name evidence="9" type="primary">LSM8</name>
    <name evidence="12" type="ORF">H257_05088</name>
</gene>
<evidence type="ECO:0000256" key="8">
    <source>
        <dbReference type="ARBA" id="ARBA00023274"/>
    </source>
</evidence>
<accession>W4GU66</accession>
<organism evidence="12">
    <name type="scientific">Aphanomyces astaci</name>
    <name type="common">Crayfish plague agent</name>
    <dbReference type="NCBI Taxonomy" id="112090"/>
    <lineage>
        <taxon>Eukaryota</taxon>
        <taxon>Sar</taxon>
        <taxon>Stramenopiles</taxon>
        <taxon>Oomycota</taxon>
        <taxon>Saprolegniomycetes</taxon>
        <taxon>Saprolegniales</taxon>
        <taxon>Verrucalvaceae</taxon>
        <taxon>Aphanomyces</taxon>
    </lineage>
</organism>
<dbReference type="PANTHER" id="PTHR15588">
    <property type="entry name" value="LSM1"/>
    <property type="match status" value="1"/>
</dbReference>
<dbReference type="GeneID" id="20807084"/>
<comment type="similarity">
    <text evidence="2 9">Belongs to the snRNP Sm proteins family.</text>
</comment>
<feature type="region of interest" description="Disordered" evidence="10">
    <location>
        <begin position="88"/>
        <end position="108"/>
    </location>
</feature>
<name>W4GU66_APHAT</name>
<protein>
    <recommendedName>
        <fullName evidence="9">U6 snRNA-associated Sm-like protein LSm8</fullName>
    </recommendedName>
</protein>
<dbReference type="GO" id="GO:0071011">
    <property type="term" value="C:precatalytic spliceosome"/>
    <property type="evidence" value="ECO:0007669"/>
    <property type="project" value="TreeGrafter"/>
</dbReference>
<evidence type="ECO:0000313" key="12">
    <source>
        <dbReference type="EMBL" id="ETV82453.1"/>
    </source>
</evidence>
<evidence type="ECO:0000256" key="10">
    <source>
        <dbReference type="SAM" id="MobiDB-lite"/>
    </source>
</evidence>
<dbReference type="CDD" id="cd01727">
    <property type="entry name" value="LSm8"/>
    <property type="match status" value="1"/>
</dbReference>
<dbReference type="InterPro" id="IPR034103">
    <property type="entry name" value="Lsm8"/>
</dbReference>
<feature type="compositionally biased region" description="Polar residues" evidence="10">
    <location>
        <begin position="90"/>
        <end position="101"/>
    </location>
</feature>
<dbReference type="SMART" id="SM00651">
    <property type="entry name" value="Sm"/>
    <property type="match status" value="1"/>
</dbReference>
<dbReference type="InterPro" id="IPR047575">
    <property type="entry name" value="Sm"/>
</dbReference>
<dbReference type="RefSeq" id="XP_009828122.1">
    <property type="nucleotide sequence ID" value="XM_009829820.1"/>
</dbReference>
<dbReference type="Gene3D" id="2.30.30.100">
    <property type="match status" value="1"/>
</dbReference>
<proteinExistence type="inferred from homology"/>
<keyword evidence="8 9" id="KW-0687">Ribonucleoprotein</keyword>
<evidence type="ECO:0000259" key="11">
    <source>
        <dbReference type="PROSITE" id="PS52002"/>
    </source>
</evidence>
<dbReference type="VEuPathDB" id="FungiDB:H257_05088"/>
<dbReference type="InterPro" id="IPR044642">
    <property type="entry name" value="PTHR15588"/>
</dbReference>
<evidence type="ECO:0000256" key="1">
    <source>
        <dbReference type="ARBA" id="ARBA00004123"/>
    </source>
</evidence>
<reference evidence="12" key="1">
    <citation type="submission" date="2013-12" db="EMBL/GenBank/DDBJ databases">
        <title>The Genome Sequence of Aphanomyces astaci APO3.</title>
        <authorList>
            <consortium name="The Broad Institute Genomics Platform"/>
            <person name="Russ C."/>
            <person name="Tyler B."/>
            <person name="van West P."/>
            <person name="Dieguez-Uribeondo J."/>
            <person name="Young S.K."/>
            <person name="Zeng Q."/>
            <person name="Gargeya S."/>
            <person name="Fitzgerald M."/>
            <person name="Abouelleil A."/>
            <person name="Alvarado L."/>
            <person name="Chapman S.B."/>
            <person name="Gainer-Dewar J."/>
            <person name="Goldberg J."/>
            <person name="Griggs A."/>
            <person name="Gujja S."/>
            <person name="Hansen M."/>
            <person name="Howarth C."/>
            <person name="Imamovic A."/>
            <person name="Ireland A."/>
            <person name="Larimer J."/>
            <person name="McCowan C."/>
            <person name="Murphy C."/>
            <person name="Pearson M."/>
            <person name="Poon T.W."/>
            <person name="Priest M."/>
            <person name="Roberts A."/>
            <person name="Saif S."/>
            <person name="Shea T."/>
            <person name="Sykes S."/>
            <person name="Wortman J."/>
            <person name="Nusbaum C."/>
            <person name="Birren B."/>
        </authorList>
    </citation>
    <scope>NUCLEOTIDE SEQUENCE [LARGE SCALE GENOMIC DNA]</scope>
    <source>
        <strain evidence="12">APO3</strain>
    </source>
</reference>
<dbReference type="PROSITE" id="PS52002">
    <property type="entry name" value="SM"/>
    <property type="match status" value="1"/>
</dbReference>
<evidence type="ECO:0000256" key="4">
    <source>
        <dbReference type="ARBA" id="ARBA00022728"/>
    </source>
</evidence>
<dbReference type="GO" id="GO:0005688">
    <property type="term" value="C:U6 snRNP"/>
    <property type="evidence" value="ECO:0007669"/>
    <property type="project" value="UniProtKB-UniRule"/>
</dbReference>
<dbReference type="GO" id="GO:0000398">
    <property type="term" value="P:mRNA splicing, via spliceosome"/>
    <property type="evidence" value="ECO:0007669"/>
    <property type="project" value="UniProtKB-UniRule"/>
</dbReference>
<keyword evidence="7 9" id="KW-0539">Nucleus</keyword>
<evidence type="ECO:0000256" key="9">
    <source>
        <dbReference type="RuleBase" id="RU365048"/>
    </source>
</evidence>
<evidence type="ECO:0000256" key="6">
    <source>
        <dbReference type="ARBA" id="ARBA00023187"/>
    </source>
</evidence>
<comment type="subunit">
    <text evidence="9">LSm subunits form a heteromer with a doughnut shape.</text>
</comment>
<dbReference type="PANTHER" id="PTHR15588:SF9">
    <property type="entry name" value="U6 SNRNA-ASSOCIATED SM-LIKE PROTEIN LSM8"/>
    <property type="match status" value="1"/>
</dbReference>
<dbReference type="OrthoDB" id="10263346at2759"/>
<keyword evidence="4 9" id="KW-0747">Spliceosome</keyword>
<dbReference type="Pfam" id="PF01423">
    <property type="entry name" value="LSM"/>
    <property type="match status" value="1"/>
</dbReference>
<evidence type="ECO:0000256" key="2">
    <source>
        <dbReference type="ARBA" id="ARBA00006850"/>
    </source>
</evidence>